<dbReference type="GO" id="GO:0005737">
    <property type="term" value="C:cytoplasm"/>
    <property type="evidence" value="ECO:0007669"/>
    <property type="project" value="TreeGrafter"/>
</dbReference>
<reference evidence="4 5" key="1">
    <citation type="journal article" date="2018" name="Mycol. Prog.">
        <title>Coniella lustricola, a new species from submerged detritus.</title>
        <authorList>
            <person name="Raudabaugh D.B."/>
            <person name="Iturriaga T."/>
            <person name="Carver A."/>
            <person name="Mondo S."/>
            <person name="Pangilinan J."/>
            <person name="Lipzen A."/>
            <person name="He G."/>
            <person name="Amirebrahimi M."/>
            <person name="Grigoriev I.V."/>
            <person name="Miller A.N."/>
        </authorList>
    </citation>
    <scope>NUCLEOTIDE SEQUENCE [LARGE SCALE GENOMIC DNA]</scope>
    <source>
        <strain evidence="4 5">B22-T-1</strain>
    </source>
</reference>
<dbReference type="InterPro" id="IPR005645">
    <property type="entry name" value="FSH-like_dom"/>
</dbReference>
<dbReference type="EMBL" id="KZ678612">
    <property type="protein sequence ID" value="PSR78364.1"/>
    <property type="molecule type" value="Genomic_DNA"/>
</dbReference>
<protein>
    <submittedName>
        <fullName evidence="4">Serine hydrolase FSH</fullName>
    </submittedName>
</protein>
<dbReference type="GO" id="GO:0044550">
    <property type="term" value="P:secondary metabolite biosynthetic process"/>
    <property type="evidence" value="ECO:0007669"/>
    <property type="project" value="TreeGrafter"/>
</dbReference>
<organism evidence="4 5">
    <name type="scientific">Coniella lustricola</name>
    <dbReference type="NCBI Taxonomy" id="2025994"/>
    <lineage>
        <taxon>Eukaryota</taxon>
        <taxon>Fungi</taxon>
        <taxon>Dikarya</taxon>
        <taxon>Ascomycota</taxon>
        <taxon>Pezizomycotina</taxon>
        <taxon>Sordariomycetes</taxon>
        <taxon>Sordariomycetidae</taxon>
        <taxon>Diaporthales</taxon>
        <taxon>Schizoparmaceae</taxon>
        <taxon>Coniella</taxon>
    </lineage>
</organism>
<proteinExistence type="inferred from homology"/>
<dbReference type="PANTHER" id="PTHR48070">
    <property type="entry name" value="ESTERASE OVCA2"/>
    <property type="match status" value="1"/>
</dbReference>
<dbReference type="Proteomes" id="UP000241462">
    <property type="component" value="Unassembled WGS sequence"/>
</dbReference>
<gene>
    <name evidence="4" type="ORF">BD289DRAFT_456329</name>
</gene>
<comment type="similarity">
    <text evidence="1">Belongs to the LovG family.</text>
</comment>
<feature type="domain" description="Serine hydrolase" evidence="3">
    <location>
        <begin position="3"/>
        <end position="204"/>
    </location>
</feature>
<dbReference type="GO" id="GO:0016787">
    <property type="term" value="F:hydrolase activity"/>
    <property type="evidence" value="ECO:0007669"/>
    <property type="project" value="UniProtKB-KW"/>
</dbReference>
<dbReference type="InterPro" id="IPR050593">
    <property type="entry name" value="LovG"/>
</dbReference>
<dbReference type="Gene3D" id="3.40.50.1820">
    <property type="entry name" value="alpha/beta hydrolase"/>
    <property type="match status" value="1"/>
</dbReference>
<evidence type="ECO:0000259" key="3">
    <source>
        <dbReference type="Pfam" id="PF03959"/>
    </source>
</evidence>
<evidence type="ECO:0000313" key="4">
    <source>
        <dbReference type="EMBL" id="PSR78364.1"/>
    </source>
</evidence>
<dbReference type="InterPro" id="IPR029058">
    <property type="entry name" value="AB_hydrolase_fold"/>
</dbReference>
<dbReference type="GO" id="GO:0005634">
    <property type="term" value="C:nucleus"/>
    <property type="evidence" value="ECO:0007669"/>
    <property type="project" value="TreeGrafter"/>
</dbReference>
<name>A0A2T2ZW90_9PEZI</name>
<accession>A0A2T2ZW90</accession>
<evidence type="ECO:0000256" key="2">
    <source>
        <dbReference type="ARBA" id="ARBA00022801"/>
    </source>
</evidence>
<sequence>MGKPKILCLHGGGTNPDIHLFQSRKLNILLDRPYELVTPKGIIDCGAGPGMLPFFEGSDFAQWIWDGKGNEEWNTHHEVEHDEWADLPKLVDIYHKQGPFVGIIGFSQGAKVGMHLVKWLQENEPEDALKFFVLVCCTSPFRGKRQPGEPGVPEEASIAIPSFHVIAEKDEWHNQGEIIVRCFKDPVVVRSQEGHHMPMDNALNRKIVDFVNAKAAA</sequence>
<dbReference type="AlphaFoldDB" id="A0A2T2ZW90"/>
<dbReference type="PANTHER" id="PTHR48070:SF3">
    <property type="entry name" value="ESTERASE DBAE-RELATED"/>
    <property type="match status" value="1"/>
</dbReference>
<evidence type="ECO:0000256" key="1">
    <source>
        <dbReference type="ARBA" id="ARBA00005863"/>
    </source>
</evidence>
<keyword evidence="2 4" id="KW-0378">Hydrolase</keyword>
<dbReference type="SUPFAM" id="SSF53474">
    <property type="entry name" value="alpha/beta-Hydrolases"/>
    <property type="match status" value="1"/>
</dbReference>
<evidence type="ECO:0000313" key="5">
    <source>
        <dbReference type="Proteomes" id="UP000241462"/>
    </source>
</evidence>
<keyword evidence="5" id="KW-1185">Reference proteome</keyword>
<dbReference type="OrthoDB" id="414698at2759"/>
<dbReference type="Pfam" id="PF03959">
    <property type="entry name" value="FSH1"/>
    <property type="match status" value="1"/>
</dbReference>
<dbReference type="InParanoid" id="A0A2T2ZW90"/>